<proteinExistence type="predicted"/>
<dbReference type="Proteomes" id="UP000095282">
    <property type="component" value="Unplaced"/>
</dbReference>
<keyword evidence="1" id="KW-1185">Reference proteome</keyword>
<protein>
    <submittedName>
        <fullName evidence="2">Uncharacterized protein</fullName>
    </submittedName>
</protein>
<reference evidence="2" key="1">
    <citation type="submission" date="2016-11" db="UniProtKB">
        <authorList>
            <consortium name="WormBaseParasite"/>
        </authorList>
    </citation>
    <scope>IDENTIFICATION</scope>
</reference>
<organism evidence="1 2">
    <name type="scientific">Caenorhabditis tropicalis</name>
    <dbReference type="NCBI Taxonomy" id="1561998"/>
    <lineage>
        <taxon>Eukaryota</taxon>
        <taxon>Metazoa</taxon>
        <taxon>Ecdysozoa</taxon>
        <taxon>Nematoda</taxon>
        <taxon>Chromadorea</taxon>
        <taxon>Rhabditida</taxon>
        <taxon>Rhabditina</taxon>
        <taxon>Rhabditomorpha</taxon>
        <taxon>Rhabditoidea</taxon>
        <taxon>Rhabditidae</taxon>
        <taxon>Peloderinae</taxon>
        <taxon>Caenorhabditis</taxon>
    </lineage>
</organism>
<dbReference type="WBParaSite" id="Csp11.Scaffold629.g14950.t1">
    <property type="protein sequence ID" value="Csp11.Scaffold629.g14950.t1"/>
    <property type="gene ID" value="Csp11.Scaffold629.g14950"/>
</dbReference>
<accession>A0A1I7U547</accession>
<evidence type="ECO:0000313" key="1">
    <source>
        <dbReference type="Proteomes" id="UP000095282"/>
    </source>
</evidence>
<sequence length="86" mass="10101">MIPRRKSKKIPYGEEEKVCVHAMGVYGCVYRFKHVPFRPESGRVLGSASLQLLYYFCLCAHTHERPGSFRWVLTAWKKRNKAFRPV</sequence>
<evidence type="ECO:0000313" key="2">
    <source>
        <dbReference type="WBParaSite" id="Csp11.Scaffold629.g14950.t1"/>
    </source>
</evidence>
<dbReference type="PROSITE" id="PS51257">
    <property type="entry name" value="PROKAR_LIPOPROTEIN"/>
    <property type="match status" value="1"/>
</dbReference>
<name>A0A1I7U547_9PELO</name>
<dbReference type="AlphaFoldDB" id="A0A1I7U547"/>